<feature type="domain" description="HTH araC/xylS-type" evidence="5">
    <location>
        <begin position="226"/>
        <end position="327"/>
    </location>
</feature>
<dbReference type="PROSITE" id="PS01124">
    <property type="entry name" value="HTH_ARAC_FAMILY_2"/>
    <property type="match status" value="1"/>
</dbReference>
<dbReference type="SMART" id="SM00342">
    <property type="entry name" value="HTH_ARAC"/>
    <property type="match status" value="1"/>
</dbReference>
<reference evidence="6 7" key="1">
    <citation type="submission" date="2023-08" db="EMBL/GenBank/DDBJ databases">
        <authorList>
            <person name="Sharma P."/>
            <person name="Verma V."/>
            <person name="Mohan M.K."/>
            <person name="Dubey A.K."/>
        </authorList>
    </citation>
    <scope>NUCLEOTIDE SEQUENCE [LARGE SCALE GENOMIC DNA]</scope>
    <source>
        <strain evidence="6 7">ADP4</strain>
    </source>
</reference>
<dbReference type="PANTHER" id="PTHR46796:SF6">
    <property type="entry name" value="ARAC SUBFAMILY"/>
    <property type="match status" value="1"/>
</dbReference>
<dbReference type="SUPFAM" id="SSF46689">
    <property type="entry name" value="Homeodomain-like"/>
    <property type="match status" value="1"/>
</dbReference>
<keyword evidence="3" id="KW-0804">Transcription</keyword>
<dbReference type="Pfam" id="PF14525">
    <property type="entry name" value="AraC_binding_2"/>
    <property type="match status" value="1"/>
</dbReference>
<evidence type="ECO:0000256" key="1">
    <source>
        <dbReference type="ARBA" id="ARBA00023015"/>
    </source>
</evidence>
<evidence type="ECO:0000313" key="7">
    <source>
        <dbReference type="Proteomes" id="UP001348265"/>
    </source>
</evidence>
<dbReference type="PANTHER" id="PTHR46796">
    <property type="entry name" value="HTH-TYPE TRANSCRIPTIONAL ACTIVATOR RHAS-RELATED"/>
    <property type="match status" value="1"/>
</dbReference>
<sequence>MSARRGTAVTTEAAGAAGAAGTPNLDASGEVADAVSRWLAPVVETTRGDGPATGHVTLHHLGYVRLVACETGAPSRLTRGRRSLAQDAGDAVAVLVPLDGTVRLAQDGRGASVESGQLALIDLRRAFSVEQPGRSRVLFFRLPVHALRVPAVPLRSVTARALVPAGGVAALLAPFLLRLNASAARMPAAVGERMGGIVTEMVAALVDELTEDADTPTETARRPLVDEVRRYIDRHLGDPALSAERIAEAHLVSVRYLHRLFEAEGITVGRLIQRRRVEQCARELSRRGRVSPSISVVAARWGFRSAAHFSRAFKAAYGHAPRQWRRRTVTEAAGNEGVGAASVEDV</sequence>
<dbReference type="Pfam" id="PF12833">
    <property type="entry name" value="HTH_18"/>
    <property type="match status" value="1"/>
</dbReference>
<evidence type="ECO:0000259" key="5">
    <source>
        <dbReference type="PROSITE" id="PS01124"/>
    </source>
</evidence>
<comment type="caution">
    <text evidence="6">The sequence shown here is derived from an EMBL/GenBank/DDBJ whole genome shotgun (WGS) entry which is preliminary data.</text>
</comment>
<proteinExistence type="predicted"/>
<organism evidence="6 7">
    <name type="scientific">Streptomyces chrestomyceticus</name>
    <dbReference type="NCBI Taxonomy" id="68185"/>
    <lineage>
        <taxon>Bacteria</taxon>
        <taxon>Bacillati</taxon>
        <taxon>Actinomycetota</taxon>
        <taxon>Actinomycetes</taxon>
        <taxon>Kitasatosporales</taxon>
        <taxon>Streptomycetaceae</taxon>
        <taxon>Streptomyces</taxon>
    </lineage>
</organism>
<accession>A0ABU7WTJ6</accession>
<evidence type="ECO:0000256" key="2">
    <source>
        <dbReference type="ARBA" id="ARBA00023125"/>
    </source>
</evidence>
<dbReference type="Proteomes" id="UP001348265">
    <property type="component" value="Unassembled WGS sequence"/>
</dbReference>
<keyword evidence="2" id="KW-0238">DNA-binding</keyword>
<name>A0ABU7WTJ6_9ACTN</name>
<gene>
    <name evidence="6" type="ORF">RB636_12735</name>
</gene>
<dbReference type="RefSeq" id="WP_331786613.1">
    <property type="nucleotide sequence ID" value="NZ_JAVFKM010000005.1"/>
</dbReference>
<keyword evidence="7" id="KW-1185">Reference proteome</keyword>
<dbReference type="EMBL" id="JAVFKM010000005">
    <property type="protein sequence ID" value="MEF3114053.1"/>
    <property type="molecule type" value="Genomic_DNA"/>
</dbReference>
<dbReference type="InterPro" id="IPR009057">
    <property type="entry name" value="Homeodomain-like_sf"/>
</dbReference>
<evidence type="ECO:0000256" key="3">
    <source>
        <dbReference type="ARBA" id="ARBA00023163"/>
    </source>
</evidence>
<evidence type="ECO:0000256" key="4">
    <source>
        <dbReference type="SAM" id="MobiDB-lite"/>
    </source>
</evidence>
<keyword evidence="1" id="KW-0805">Transcription regulation</keyword>
<dbReference type="InterPro" id="IPR020449">
    <property type="entry name" value="Tscrpt_reg_AraC-type_HTH"/>
</dbReference>
<dbReference type="InterPro" id="IPR018060">
    <property type="entry name" value="HTH_AraC"/>
</dbReference>
<dbReference type="InterPro" id="IPR050204">
    <property type="entry name" value="AraC_XylS_family_regulators"/>
</dbReference>
<feature type="compositionally biased region" description="Low complexity" evidence="4">
    <location>
        <begin position="1"/>
        <end position="22"/>
    </location>
</feature>
<dbReference type="InterPro" id="IPR035418">
    <property type="entry name" value="AraC-bd_2"/>
</dbReference>
<dbReference type="Gene3D" id="1.10.10.60">
    <property type="entry name" value="Homeodomain-like"/>
    <property type="match status" value="1"/>
</dbReference>
<protein>
    <submittedName>
        <fullName evidence="6">Helix-turn-helix domain-containing protein</fullName>
    </submittedName>
</protein>
<feature type="region of interest" description="Disordered" evidence="4">
    <location>
        <begin position="1"/>
        <end position="24"/>
    </location>
</feature>
<evidence type="ECO:0000313" key="6">
    <source>
        <dbReference type="EMBL" id="MEF3114053.1"/>
    </source>
</evidence>
<dbReference type="PRINTS" id="PR00032">
    <property type="entry name" value="HTHARAC"/>
</dbReference>